<gene>
    <name evidence="4" type="ORF">DI628_02295</name>
</gene>
<dbReference type="InterPro" id="IPR004408">
    <property type="entry name" value="Biotin_CoA_COase_ligase"/>
</dbReference>
<feature type="domain" description="BPL/LPL catalytic" evidence="3">
    <location>
        <begin position="51"/>
        <end position="170"/>
    </location>
</feature>
<dbReference type="GO" id="GO:0005737">
    <property type="term" value="C:cytoplasm"/>
    <property type="evidence" value="ECO:0007669"/>
    <property type="project" value="TreeGrafter"/>
</dbReference>
<comment type="caution">
    <text evidence="4">The sequence shown here is derived from an EMBL/GenBank/DDBJ whole genome shotgun (WGS) entry which is preliminary data.</text>
</comment>
<dbReference type="SUPFAM" id="SSF55681">
    <property type="entry name" value="Class II aaRS and biotin synthetases"/>
    <property type="match status" value="1"/>
</dbReference>
<dbReference type="Proteomes" id="UP000320948">
    <property type="component" value="Unassembled WGS sequence"/>
</dbReference>
<dbReference type="Pfam" id="PF03099">
    <property type="entry name" value="BPL_LplA_LipB"/>
    <property type="match status" value="1"/>
</dbReference>
<name>A0A6N4RBR4_BLAVI</name>
<protein>
    <submittedName>
        <fullName evidence="4">Biotin--[acetyl-CoA-carboxylase] ligase</fullName>
        <ecNumber evidence="4">6.3.4.15</ecNumber>
    </submittedName>
</protein>
<sequence>MRSGSRDVPQRSRNAHPRPVPHAAGQPYAGGSYGHLLGQGDMTLLHLATATSTMDVARQLLEDGDTTTSIVLTDEQTAGRGRHNRPWITFDAPYGHAATFILRPQVGPHFPLLVALALHEAISPLVPGRTLALKWPNDLLLDGKKAAGILCENPVLSNGVKASLVGIGLNIRQPEGDIPESFQGAFLNADIAPENLAKSIWACMQPLLTLYATQGWTSALSENYVQRCATIGQTIVWQRGQPNELTGYARSLTKDGHLELVADDGTVHVIHSGEIFDKR</sequence>
<dbReference type="EC" id="6.3.4.15" evidence="4"/>
<feature type="compositionally biased region" description="Basic and acidic residues" evidence="2">
    <location>
        <begin position="1"/>
        <end position="10"/>
    </location>
</feature>
<dbReference type="Gene3D" id="3.30.930.10">
    <property type="entry name" value="Bira Bifunctional Protein, Domain 2"/>
    <property type="match status" value="1"/>
</dbReference>
<dbReference type="InterPro" id="IPR004143">
    <property type="entry name" value="BPL_LPL_catalytic"/>
</dbReference>
<evidence type="ECO:0000313" key="5">
    <source>
        <dbReference type="Proteomes" id="UP000320948"/>
    </source>
</evidence>
<dbReference type="InterPro" id="IPR045864">
    <property type="entry name" value="aa-tRNA-synth_II/BPL/LPL"/>
</dbReference>
<evidence type="ECO:0000259" key="3">
    <source>
        <dbReference type="Pfam" id="PF03099"/>
    </source>
</evidence>
<dbReference type="AlphaFoldDB" id="A0A6N4RBR4"/>
<accession>A0A6N4RBR4</accession>
<keyword evidence="1 4" id="KW-0436">Ligase</keyword>
<dbReference type="EMBL" id="VAFM01000001">
    <property type="protein sequence ID" value="TKW61472.1"/>
    <property type="molecule type" value="Genomic_DNA"/>
</dbReference>
<reference evidence="4 5" key="1">
    <citation type="journal article" date="2017" name="Nat. Commun.">
        <title>In situ click chemistry generation of cyclooxygenase-2 inhibitors.</title>
        <authorList>
            <person name="Bhardwaj A."/>
            <person name="Kaur J."/>
            <person name="Wuest M."/>
            <person name="Wuest F."/>
        </authorList>
    </citation>
    <scope>NUCLEOTIDE SEQUENCE [LARGE SCALE GENOMIC DNA]</scope>
    <source>
        <strain evidence="4">S2_018_000_R2_106</strain>
    </source>
</reference>
<evidence type="ECO:0000313" key="4">
    <source>
        <dbReference type="EMBL" id="TKW61472.1"/>
    </source>
</evidence>
<proteinExistence type="predicted"/>
<evidence type="ECO:0000256" key="1">
    <source>
        <dbReference type="ARBA" id="ARBA00022598"/>
    </source>
</evidence>
<dbReference type="PANTHER" id="PTHR12835">
    <property type="entry name" value="BIOTIN PROTEIN LIGASE"/>
    <property type="match status" value="1"/>
</dbReference>
<feature type="region of interest" description="Disordered" evidence="2">
    <location>
        <begin position="1"/>
        <end position="27"/>
    </location>
</feature>
<dbReference type="GO" id="GO:0004077">
    <property type="term" value="F:biotin--[biotin carboxyl-carrier protein] ligase activity"/>
    <property type="evidence" value="ECO:0007669"/>
    <property type="project" value="UniProtKB-EC"/>
</dbReference>
<dbReference type="NCBIfam" id="TIGR00121">
    <property type="entry name" value="birA_ligase"/>
    <property type="match status" value="1"/>
</dbReference>
<dbReference type="CDD" id="cd16442">
    <property type="entry name" value="BPL"/>
    <property type="match status" value="1"/>
</dbReference>
<organism evidence="4 5">
    <name type="scientific">Blastochloris viridis</name>
    <name type="common">Rhodopseudomonas viridis</name>
    <dbReference type="NCBI Taxonomy" id="1079"/>
    <lineage>
        <taxon>Bacteria</taxon>
        <taxon>Pseudomonadati</taxon>
        <taxon>Pseudomonadota</taxon>
        <taxon>Alphaproteobacteria</taxon>
        <taxon>Hyphomicrobiales</taxon>
        <taxon>Blastochloridaceae</taxon>
        <taxon>Blastochloris</taxon>
    </lineage>
</organism>
<dbReference type="PANTHER" id="PTHR12835:SF5">
    <property type="entry name" value="BIOTIN--PROTEIN LIGASE"/>
    <property type="match status" value="1"/>
</dbReference>
<evidence type="ECO:0000256" key="2">
    <source>
        <dbReference type="SAM" id="MobiDB-lite"/>
    </source>
</evidence>